<keyword evidence="2" id="KW-1185">Reference proteome</keyword>
<comment type="caution">
    <text evidence="1">The sequence shown here is derived from an EMBL/GenBank/DDBJ whole genome shotgun (WGS) entry which is preliminary data.</text>
</comment>
<proteinExistence type="predicted"/>
<organism evidence="1 2">
    <name type="scientific">Portunus trituberculatus</name>
    <name type="common">Swimming crab</name>
    <name type="synonym">Neptunus trituberculatus</name>
    <dbReference type="NCBI Taxonomy" id="210409"/>
    <lineage>
        <taxon>Eukaryota</taxon>
        <taxon>Metazoa</taxon>
        <taxon>Ecdysozoa</taxon>
        <taxon>Arthropoda</taxon>
        <taxon>Crustacea</taxon>
        <taxon>Multicrustacea</taxon>
        <taxon>Malacostraca</taxon>
        <taxon>Eumalacostraca</taxon>
        <taxon>Eucarida</taxon>
        <taxon>Decapoda</taxon>
        <taxon>Pleocyemata</taxon>
        <taxon>Brachyura</taxon>
        <taxon>Eubrachyura</taxon>
        <taxon>Portunoidea</taxon>
        <taxon>Portunidae</taxon>
        <taxon>Portuninae</taxon>
        <taxon>Portunus</taxon>
    </lineage>
</organism>
<dbReference type="Proteomes" id="UP000324222">
    <property type="component" value="Unassembled WGS sequence"/>
</dbReference>
<reference evidence="1 2" key="1">
    <citation type="submission" date="2019-05" db="EMBL/GenBank/DDBJ databases">
        <title>Another draft genome of Portunus trituberculatus and its Hox gene families provides insights of decapod evolution.</title>
        <authorList>
            <person name="Jeong J.-H."/>
            <person name="Song I."/>
            <person name="Kim S."/>
            <person name="Choi T."/>
            <person name="Kim D."/>
            <person name="Ryu S."/>
            <person name="Kim W."/>
        </authorList>
    </citation>
    <scope>NUCLEOTIDE SEQUENCE [LARGE SCALE GENOMIC DNA]</scope>
    <source>
        <tissue evidence="1">Muscle</tissue>
    </source>
</reference>
<name>A0A5B7F1F9_PORTR</name>
<accession>A0A5B7F1F9</accession>
<sequence length="77" mass="9098">MICASVIRINAQRQLGFRFHNLYPGEKKQQHDSDYRTDIHWYSKIDIAILRSHSRTLLMSNNDIIINNSRLQDKVAE</sequence>
<evidence type="ECO:0000313" key="2">
    <source>
        <dbReference type="Proteomes" id="UP000324222"/>
    </source>
</evidence>
<gene>
    <name evidence="1" type="ORF">E2C01_032618</name>
</gene>
<protein>
    <submittedName>
        <fullName evidence="1">Uncharacterized protein</fullName>
    </submittedName>
</protein>
<evidence type="ECO:0000313" key="1">
    <source>
        <dbReference type="EMBL" id="MPC39098.1"/>
    </source>
</evidence>
<dbReference type="EMBL" id="VSRR010004256">
    <property type="protein sequence ID" value="MPC39098.1"/>
    <property type="molecule type" value="Genomic_DNA"/>
</dbReference>
<dbReference type="AlphaFoldDB" id="A0A5B7F1F9"/>